<dbReference type="EMBL" id="CDPU01000001">
    <property type="protein sequence ID" value="CEO43954.1"/>
    <property type="molecule type" value="Genomic_DNA"/>
</dbReference>
<reference evidence="1" key="1">
    <citation type="submission" date="2015-01" db="EMBL/GenBank/DDBJ databases">
        <authorList>
            <person name="Durling Mikael"/>
        </authorList>
    </citation>
    <scope>NUCLEOTIDE SEQUENCE</scope>
</reference>
<evidence type="ECO:0000313" key="1">
    <source>
        <dbReference type="EMBL" id="CEO43954.1"/>
    </source>
</evidence>
<dbReference type="AlphaFoldDB" id="A0A0B7JH52"/>
<name>A0A0B7JH52_BIOOC</name>
<accession>A0A0B7JH52</accession>
<protein>
    <submittedName>
        <fullName evidence="1">Uncharacterized protein</fullName>
    </submittedName>
</protein>
<sequence length="140" mass="15414">MAPQHRRCLPTIRRIWNNIGCHCRHSHACQLQVHTVQLNALGEGCQTQRRISVLEILLLANRQPLGQASFRSILGKDEFAITGALNKPSTLLLTAAGKVEANAILGESQIPQYISGIVQKDSLIFPRPAPGEDTLFDPQN</sequence>
<gene>
    <name evidence="1" type="ORF">BN869_000000009_1</name>
</gene>
<organism evidence="1">
    <name type="scientific">Bionectria ochroleuca</name>
    <name type="common">Gliocladium roseum</name>
    <dbReference type="NCBI Taxonomy" id="29856"/>
    <lineage>
        <taxon>Eukaryota</taxon>
        <taxon>Fungi</taxon>
        <taxon>Dikarya</taxon>
        <taxon>Ascomycota</taxon>
        <taxon>Pezizomycotina</taxon>
        <taxon>Sordariomycetes</taxon>
        <taxon>Hypocreomycetidae</taxon>
        <taxon>Hypocreales</taxon>
        <taxon>Bionectriaceae</taxon>
        <taxon>Clonostachys</taxon>
    </lineage>
</organism>
<proteinExistence type="predicted"/>